<evidence type="ECO:0000256" key="1">
    <source>
        <dbReference type="ARBA" id="ARBA00004613"/>
    </source>
</evidence>
<evidence type="ECO:0000259" key="5">
    <source>
        <dbReference type="Pfam" id="PF22178"/>
    </source>
</evidence>
<organism evidence="6 7">
    <name type="scientific">Allosphingosinicella deserti</name>
    <dbReference type="NCBI Taxonomy" id="2116704"/>
    <lineage>
        <taxon>Bacteria</taxon>
        <taxon>Pseudomonadati</taxon>
        <taxon>Pseudomonadota</taxon>
        <taxon>Alphaproteobacteria</taxon>
        <taxon>Sphingomonadales</taxon>
        <taxon>Sphingomonadaceae</taxon>
        <taxon>Allosphingosinicella</taxon>
    </lineage>
</organism>
<dbReference type="InterPro" id="IPR037026">
    <property type="entry name" value="Vgr_OB-fold_dom_sf"/>
</dbReference>
<dbReference type="Pfam" id="PF05954">
    <property type="entry name" value="Phage_GPD"/>
    <property type="match status" value="1"/>
</dbReference>
<name>A0A2P7QFS1_9SPHN</name>
<keyword evidence="7" id="KW-1185">Reference proteome</keyword>
<dbReference type="PANTHER" id="PTHR32305:SF15">
    <property type="entry name" value="PROTEIN RHSA-RELATED"/>
    <property type="match status" value="1"/>
</dbReference>
<dbReference type="SUPFAM" id="SSF69349">
    <property type="entry name" value="Phage fibre proteins"/>
    <property type="match status" value="1"/>
</dbReference>
<evidence type="ECO:0000256" key="2">
    <source>
        <dbReference type="ARBA" id="ARBA00005558"/>
    </source>
</evidence>
<dbReference type="AlphaFoldDB" id="A0A2P7QFS1"/>
<feature type="domain" description="Gp5/Type VI secretion system Vgr C-terminal trimerisation" evidence="5">
    <location>
        <begin position="513"/>
        <end position="614"/>
    </location>
</feature>
<dbReference type="Gene3D" id="4.10.220.110">
    <property type="match status" value="1"/>
</dbReference>
<dbReference type="Gene3D" id="2.30.110.50">
    <property type="match status" value="1"/>
</dbReference>
<dbReference type="NCBIfam" id="TIGR01646">
    <property type="entry name" value="vgr_GE"/>
    <property type="match status" value="1"/>
</dbReference>
<dbReference type="InterPro" id="IPR006531">
    <property type="entry name" value="Gp5/Vgr_OB"/>
</dbReference>
<dbReference type="Gene3D" id="2.40.50.230">
    <property type="entry name" value="Gp5 N-terminal domain"/>
    <property type="match status" value="1"/>
</dbReference>
<dbReference type="Proteomes" id="UP000241167">
    <property type="component" value="Unassembled WGS sequence"/>
</dbReference>
<dbReference type="Gene3D" id="3.55.50.10">
    <property type="entry name" value="Baseplate protein-like domains"/>
    <property type="match status" value="1"/>
</dbReference>
<gene>
    <name evidence="6" type="ORF">C7I55_24275</name>
</gene>
<dbReference type="SUPFAM" id="SSF69255">
    <property type="entry name" value="gp5 N-terminal domain-like"/>
    <property type="match status" value="1"/>
</dbReference>
<sequence length="665" mass="73559">MSERANAKIGREAALPGTSRLSEMSVDLGDEQVTLERIDSIESLSTPFTITVDVFAPLEIDLQPHLGKPCGLKVMEDGELLRHFHGLVVSGEYVDESPTGHRYRLVLKPWTFFLAQNRNMAIFQDMAADAIIKQVLQNAGVSDFEFKISGSPRPRNYCVQYQESDFTFVSRLMEEEGMYYFFRHEADKHVMTICDSPASHVAGRPASLTYAPNSVSVFAVDSAERASGGKHHLQSWHERVTTQAGAKVTVRDWDFRAPDRFVEAKAEGEGQHQRDDREIYVYPGRFFHESISPGEIEKHGGERSETLLNGMRAQRRLFTGASQAASLSCGYKVAVGAHQVGRMNGNYLIISAYHSIVAETYRSGPNAYEQSFNVRFEAIPAETRFHPPQTTPRPVVQGLETAVVSGPAGEEIYTDKYGRVKVRFHWDRGTTPGEAATCWIRVSQTGGLGNVILPRVGHEVLVDFLGGDPDRPVVVGRVFNANHMPIYPLPENKTRALWRTKRYGNAGDYSGAKSLDSGAPGANEIRFEDKGGAEELYVHAERDMNTRVRLDETHHVGQNQSVMIGNDRIELVHNDEGVTIGNNQNLSVVKQRYSKIGQDDILDVDKSYQLTAKETIVLQIGASKIVMTPDAIAITSPTITVNGTKTSTVHGAEVLTLTGGVVKIN</sequence>
<accession>A0A2P7QFS1</accession>
<dbReference type="InterPro" id="IPR050708">
    <property type="entry name" value="T6SS_VgrG/RHS"/>
</dbReference>
<comment type="subcellular location">
    <subcellularLocation>
        <location evidence="1">Secreted</location>
    </subcellularLocation>
</comment>
<comment type="caution">
    <text evidence="6">The sequence shown here is derived from an EMBL/GenBank/DDBJ whole genome shotgun (WGS) entry which is preliminary data.</text>
</comment>
<dbReference type="InterPro" id="IPR054030">
    <property type="entry name" value="Gp5_Vgr_C"/>
</dbReference>
<proteinExistence type="inferred from homology"/>
<reference evidence="6 7" key="1">
    <citation type="submission" date="2018-03" db="EMBL/GenBank/DDBJ databases">
        <title>The draft genome of Sphingosinicella sp. GL-C-18.</title>
        <authorList>
            <person name="Liu L."/>
            <person name="Li L."/>
            <person name="Liang L."/>
            <person name="Zhang X."/>
            <person name="Wang T."/>
        </authorList>
    </citation>
    <scope>NUCLEOTIDE SEQUENCE [LARGE SCALE GENOMIC DNA]</scope>
    <source>
        <strain evidence="6 7">GL-C-18</strain>
    </source>
</reference>
<evidence type="ECO:0000313" key="7">
    <source>
        <dbReference type="Proteomes" id="UP000241167"/>
    </source>
</evidence>
<feature type="domain" description="Gp5/Type VI secretion system Vgr protein OB-fold" evidence="4">
    <location>
        <begin position="414"/>
        <end position="479"/>
    </location>
</feature>
<dbReference type="NCBIfam" id="TIGR03361">
    <property type="entry name" value="VI_Rhs_Vgr"/>
    <property type="match status" value="1"/>
</dbReference>
<evidence type="ECO:0000259" key="4">
    <source>
        <dbReference type="Pfam" id="PF04717"/>
    </source>
</evidence>
<comment type="similarity">
    <text evidence="2">Belongs to the VgrG protein family.</text>
</comment>
<dbReference type="PANTHER" id="PTHR32305">
    <property type="match status" value="1"/>
</dbReference>
<dbReference type="EMBL" id="PXYI01000011">
    <property type="protein sequence ID" value="PSJ36832.1"/>
    <property type="molecule type" value="Genomic_DNA"/>
</dbReference>
<dbReference type="InterPro" id="IPR006533">
    <property type="entry name" value="T6SS_Vgr_RhsGE"/>
</dbReference>
<dbReference type="Pfam" id="PF22178">
    <property type="entry name" value="Gp5_trimer_C"/>
    <property type="match status" value="1"/>
</dbReference>
<dbReference type="SUPFAM" id="SSF69279">
    <property type="entry name" value="Phage tail proteins"/>
    <property type="match status" value="2"/>
</dbReference>
<dbReference type="Pfam" id="PF04717">
    <property type="entry name" value="Phage_base_V"/>
    <property type="match status" value="1"/>
</dbReference>
<dbReference type="GO" id="GO:0005576">
    <property type="term" value="C:extracellular region"/>
    <property type="evidence" value="ECO:0007669"/>
    <property type="project" value="UniProtKB-SubCell"/>
</dbReference>
<protein>
    <submittedName>
        <fullName evidence="6">Uncharacterized protein</fullName>
    </submittedName>
</protein>
<evidence type="ECO:0000313" key="6">
    <source>
        <dbReference type="EMBL" id="PSJ36832.1"/>
    </source>
</evidence>
<evidence type="ECO:0000256" key="3">
    <source>
        <dbReference type="ARBA" id="ARBA00022525"/>
    </source>
</evidence>
<dbReference type="InterPro" id="IPR017847">
    <property type="entry name" value="T6SS_RhsGE_Vgr_subset"/>
</dbReference>
<keyword evidence="3" id="KW-0964">Secreted</keyword>